<feature type="domain" description="FAD dependent oxidoreductase" evidence="1">
    <location>
        <begin position="74"/>
        <end position="466"/>
    </location>
</feature>
<evidence type="ECO:0000259" key="1">
    <source>
        <dbReference type="Pfam" id="PF01266"/>
    </source>
</evidence>
<gene>
    <name evidence="2" type="ORF">VKT23_012761</name>
</gene>
<dbReference type="Gene3D" id="3.50.50.60">
    <property type="entry name" value="FAD/NAD(P)-binding domain"/>
    <property type="match status" value="1"/>
</dbReference>
<name>A0ABR1JAK0_9AGAR</name>
<dbReference type="Proteomes" id="UP001498398">
    <property type="component" value="Unassembled WGS sequence"/>
</dbReference>
<proteinExistence type="predicted"/>
<dbReference type="Gene3D" id="3.30.9.10">
    <property type="entry name" value="D-Amino Acid Oxidase, subunit A, domain 2"/>
    <property type="match status" value="1"/>
</dbReference>
<dbReference type="SUPFAM" id="SSF51905">
    <property type="entry name" value="FAD/NAD(P)-binding domain"/>
    <property type="match status" value="1"/>
</dbReference>
<evidence type="ECO:0000313" key="3">
    <source>
        <dbReference type="Proteomes" id="UP001498398"/>
    </source>
</evidence>
<dbReference type="PANTHER" id="PTHR13847:SF260">
    <property type="entry name" value="FAD DEPENDENT OXIDOREDUCTASE DOMAIN-CONTAINING PROTEIN"/>
    <property type="match status" value="1"/>
</dbReference>
<evidence type="ECO:0000313" key="2">
    <source>
        <dbReference type="EMBL" id="KAK7451085.1"/>
    </source>
</evidence>
<dbReference type="InterPro" id="IPR006076">
    <property type="entry name" value="FAD-dep_OxRdtase"/>
</dbReference>
<protein>
    <recommendedName>
        <fullName evidence="1">FAD dependent oxidoreductase domain-containing protein</fullName>
    </recommendedName>
</protein>
<dbReference type="Pfam" id="PF01266">
    <property type="entry name" value="DAO"/>
    <property type="match status" value="1"/>
</dbReference>
<comment type="caution">
    <text evidence="2">The sequence shown here is derived from an EMBL/GenBank/DDBJ whole genome shotgun (WGS) entry which is preliminary data.</text>
</comment>
<dbReference type="InterPro" id="IPR036188">
    <property type="entry name" value="FAD/NAD-bd_sf"/>
</dbReference>
<keyword evidence="3" id="KW-1185">Reference proteome</keyword>
<dbReference type="PANTHER" id="PTHR13847">
    <property type="entry name" value="SARCOSINE DEHYDROGENASE-RELATED"/>
    <property type="match status" value="1"/>
</dbReference>
<accession>A0ABR1JAK0</accession>
<dbReference type="EMBL" id="JBANRG010000032">
    <property type="protein sequence ID" value="KAK7451085.1"/>
    <property type="molecule type" value="Genomic_DNA"/>
</dbReference>
<reference evidence="2 3" key="1">
    <citation type="submission" date="2024-01" db="EMBL/GenBank/DDBJ databases">
        <title>A draft genome for the cacao thread blight pathogen Marasmiellus scandens.</title>
        <authorList>
            <person name="Baruah I.K."/>
            <person name="Leung J."/>
            <person name="Bukari Y."/>
            <person name="Amoako-Attah I."/>
            <person name="Meinhardt L.W."/>
            <person name="Bailey B.A."/>
            <person name="Cohen S.P."/>
        </authorList>
    </citation>
    <scope>NUCLEOTIDE SEQUENCE [LARGE SCALE GENOMIC DNA]</scope>
    <source>
        <strain evidence="2 3">GH-19</strain>
    </source>
</reference>
<organism evidence="2 3">
    <name type="scientific">Marasmiellus scandens</name>
    <dbReference type="NCBI Taxonomy" id="2682957"/>
    <lineage>
        <taxon>Eukaryota</taxon>
        <taxon>Fungi</taxon>
        <taxon>Dikarya</taxon>
        <taxon>Basidiomycota</taxon>
        <taxon>Agaricomycotina</taxon>
        <taxon>Agaricomycetes</taxon>
        <taxon>Agaricomycetidae</taxon>
        <taxon>Agaricales</taxon>
        <taxon>Marasmiineae</taxon>
        <taxon>Omphalotaceae</taxon>
        <taxon>Marasmiellus</taxon>
    </lineage>
</organism>
<sequence>MLGMQKVHRFPPWPLMSTIHIPTRQLQAVNDAFILPELQRPPSLPIPNPSKSFWLEANPLANEGSEGPLTQDADICIIGSGITGISAAYHISKILAERQDEMLLKIAILEAREFCSGATGRNGGHLCPAAFMDFKHFQSKYGTQEAIKSLAIENHTTDSILQYIEDEKLADDVDLVAGGHITLFVTEEEYNEAQADFEATKHAGLQVNDVEWFNKEEMQMRYGVSFPGARLATKGHNLWPLKLVQCLYNSAKSCTSRLSLHLHTHTPVTSIDPLQTNDVRRWKVNTPRGSITTSYILHATNAYTGYLLPHMHGPQGIIPTRGQVVALRAACSLQDLTKTPWYANEGFEYWFPRPVKQGEDFPLCILGGGRSAAGPRFEWFEVDDSTCNDAAGRALRNFLPDLFPGKYEKGREPEMEWTGIMGFTKTKDPFVGPVLYADEDLKGQYVSAGYSGHGMPRAFSCAQAVSSMILADMFGETWKAPSWLPERFLTTERHTFE</sequence>